<dbReference type="Gene3D" id="3.40.50.720">
    <property type="entry name" value="NAD(P)-binding Rossmann-like Domain"/>
    <property type="match status" value="1"/>
</dbReference>
<dbReference type="InterPro" id="IPR036291">
    <property type="entry name" value="NAD(P)-bd_dom_sf"/>
</dbReference>
<keyword evidence="5" id="KW-1185">Reference proteome</keyword>
<sequence>MTNFGASTTGDEVATALRDQIKGKTILITGPSKSSIGAETAISIAVGSPKLILLAGRTQDKIQPVIDTIQQKYPAVATIFIPLDLADQDSVREAAKEILFKIDSLDVLINNAGVMGIREYTTTAQGIETQFGINHIGHFLLTKLLMPKLLAAKNGARVINVSSFGYLAMGVRFDDWNFKDGKEYNPWLGYAQSKTANVLFSAALARKLKEKGLLAYSLNPGFIPETNLQDDISQEEFSEGFKVTMEYIGDFPMPEIKPKPLAAGSATSIYAAFDPSLEEHSGAFLTDCGVYGGIMREHTVGIEKEDALWALSEKLVGEKFEV</sequence>
<evidence type="ECO:0000256" key="3">
    <source>
        <dbReference type="RuleBase" id="RU000363"/>
    </source>
</evidence>
<keyword evidence="2" id="KW-0560">Oxidoreductase</keyword>
<dbReference type="EMBL" id="PDLM01000002">
    <property type="protein sequence ID" value="RDW84278.1"/>
    <property type="molecule type" value="Genomic_DNA"/>
</dbReference>
<reference evidence="4 5" key="1">
    <citation type="journal article" date="2018" name="IMA Fungus">
        <title>IMA Genome-F 9: Draft genome sequence of Annulohypoxylon stygium, Aspergillus mulundensis, Berkeleyomyces basicola (syn. Thielaviopsis basicola), Ceratocystis smalleyi, two Cercospora beticola strains, Coleophoma cylindrospora, Fusarium fracticaudum, Phialophora cf. hyalina, and Morchella septimelata.</title>
        <authorList>
            <person name="Wingfield B.D."/>
            <person name="Bills G.F."/>
            <person name="Dong Y."/>
            <person name="Huang W."/>
            <person name="Nel W.J."/>
            <person name="Swalarsk-Parry B.S."/>
            <person name="Vaghefi N."/>
            <person name="Wilken P.M."/>
            <person name="An Z."/>
            <person name="de Beer Z.W."/>
            <person name="De Vos L."/>
            <person name="Chen L."/>
            <person name="Duong T.A."/>
            <person name="Gao Y."/>
            <person name="Hammerbacher A."/>
            <person name="Kikkert J.R."/>
            <person name="Li Y."/>
            <person name="Li H."/>
            <person name="Li K."/>
            <person name="Li Q."/>
            <person name="Liu X."/>
            <person name="Ma X."/>
            <person name="Naidoo K."/>
            <person name="Pethybridge S.J."/>
            <person name="Sun J."/>
            <person name="Steenkamp E.T."/>
            <person name="van der Nest M.A."/>
            <person name="van Wyk S."/>
            <person name="Wingfield M.J."/>
            <person name="Xiong C."/>
            <person name="Yue Q."/>
            <person name="Zhang X."/>
        </authorList>
    </citation>
    <scope>NUCLEOTIDE SEQUENCE [LARGE SCALE GENOMIC DNA]</scope>
    <source>
        <strain evidence="4 5">BP6252</strain>
    </source>
</reference>
<comment type="caution">
    <text evidence="4">The sequence shown here is derived from an EMBL/GenBank/DDBJ whole genome shotgun (WGS) entry which is preliminary data.</text>
</comment>
<dbReference type="PRINTS" id="PR00080">
    <property type="entry name" value="SDRFAMILY"/>
</dbReference>
<accession>A0A3D8SEU6</accession>
<dbReference type="PANTHER" id="PTHR24320">
    <property type="entry name" value="RETINOL DEHYDROGENASE"/>
    <property type="match status" value="1"/>
</dbReference>
<evidence type="ECO:0000313" key="4">
    <source>
        <dbReference type="EMBL" id="RDW84278.1"/>
    </source>
</evidence>
<dbReference type="PRINTS" id="PR00081">
    <property type="entry name" value="GDHRDH"/>
</dbReference>
<name>A0A3D8SEU6_9HELO</name>
<comment type="similarity">
    <text evidence="1 3">Belongs to the short-chain dehydrogenases/reductases (SDR) family.</text>
</comment>
<dbReference type="InterPro" id="IPR002347">
    <property type="entry name" value="SDR_fam"/>
</dbReference>
<dbReference type="SUPFAM" id="SSF51735">
    <property type="entry name" value="NAD(P)-binding Rossmann-fold domains"/>
    <property type="match status" value="1"/>
</dbReference>
<evidence type="ECO:0000256" key="1">
    <source>
        <dbReference type="ARBA" id="ARBA00006484"/>
    </source>
</evidence>
<dbReference type="Pfam" id="PF00106">
    <property type="entry name" value="adh_short"/>
    <property type="match status" value="1"/>
</dbReference>
<dbReference type="PANTHER" id="PTHR24320:SF283">
    <property type="entry name" value="RETINOL DEHYDROGENASE 11"/>
    <property type="match status" value="1"/>
</dbReference>
<dbReference type="STRING" id="1849047.A0A3D8SEU6"/>
<dbReference type="AlphaFoldDB" id="A0A3D8SEU6"/>
<gene>
    <name evidence="4" type="ORF">BP6252_01868</name>
</gene>
<organism evidence="4 5">
    <name type="scientific">Coleophoma cylindrospora</name>
    <dbReference type="NCBI Taxonomy" id="1849047"/>
    <lineage>
        <taxon>Eukaryota</taxon>
        <taxon>Fungi</taxon>
        <taxon>Dikarya</taxon>
        <taxon>Ascomycota</taxon>
        <taxon>Pezizomycotina</taxon>
        <taxon>Leotiomycetes</taxon>
        <taxon>Helotiales</taxon>
        <taxon>Dermateaceae</taxon>
        <taxon>Coleophoma</taxon>
    </lineage>
</organism>
<protein>
    <submittedName>
        <fullName evidence="4">Uncharacterized protein</fullName>
    </submittedName>
</protein>
<dbReference type="GO" id="GO:0016491">
    <property type="term" value="F:oxidoreductase activity"/>
    <property type="evidence" value="ECO:0007669"/>
    <property type="project" value="UniProtKB-KW"/>
</dbReference>
<evidence type="ECO:0000313" key="5">
    <source>
        <dbReference type="Proteomes" id="UP000256645"/>
    </source>
</evidence>
<dbReference type="OrthoDB" id="191139at2759"/>
<dbReference type="Proteomes" id="UP000256645">
    <property type="component" value="Unassembled WGS sequence"/>
</dbReference>
<evidence type="ECO:0000256" key="2">
    <source>
        <dbReference type="ARBA" id="ARBA00023002"/>
    </source>
</evidence>
<proteinExistence type="inferred from homology"/>